<dbReference type="InterPro" id="IPR025375">
    <property type="entry name" value="DUF4365"/>
</dbReference>
<accession>A0ABX1BKA2</accession>
<comment type="caution">
    <text evidence="2">The sequence shown here is derived from an EMBL/GenBank/DDBJ whole genome shotgun (WGS) entry which is preliminary data.</text>
</comment>
<dbReference type="RefSeq" id="WP_168018467.1">
    <property type="nucleotide sequence ID" value="NZ_JAATEP010000057.1"/>
</dbReference>
<proteinExistence type="predicted"/>
<keyword evidence="3" id="KW-1185">Reference proteome</keyword>
<protein>
    <submittedName>
        <fullName evidence="2">DUF4365 domain-containing protein</fullName>
    </submittedName>
</protein>
<feature type="domain" description="DUF4365" evidence="1">
    <location>
        <begin position="11"/>
        <end position="161"/>
    </location>
</feature>
<dbReference type="EMBL" id="JAATEP010000057">
    <property type="protein sequence ID" value="NJP96952.1"/>
    <property type="molecule type" value="Genomic_DNA"/>
</dbReference>
<name>A0ABX1BKA2_9ACTN</name>
<dbReference type="Proteomes" id="UP000696294">
    <property type="component" value="Unassembled WGS sequence"/>
</dbReference>
<gene>
    <name evidence="2" type="ORF">HCN51_47300</name>
</gene>
<reference evidence="2 3" key="1">
    <citation type="submission" date="2020-03" db="EMBL/GenBank/DDBJ databases">
        <title>WGS of actinomycetes isolated from Thailand.</title>
        <authorList>
            <person name="Thawai C."/>
        </authorList>
    </citation>
    <scope>NUCLEOTIDE SEQUENCE [LARGE SCALE GENOMIC DNA]</scope>
    <source>
        <strain evidence="2 3">FMUSA5-5</strain>
    </source>
</reference>
<evidence type="ECO:0000313" key="3">
    <source>
        <dbReference type="Proteomes" id="UP000696294"/>
    </source>
</evidence>
<organism evidence="2 3">
    <name type="scientific">Nonomuraea composti</name>
    <dbReference type="NCBI Taxonomy" id="2720023"/>
    <lineage>
        <taxon>Bacteria</taxon>
        <taxon>Bacillati</taxon>
        <taxon>Actinomycetota</taxon>
        <taxon>Actinomycetes</taxon>
        <taxon>Streptosporangiales</taxon>
        <taxon>Streptosporangiaceae</taxon>
        <taxon>Nonomuraea</taxon>
    </lineage>
</organism>
<dbReference type="Pfam" id="PF14280">
    <property type="entry name" value="DUF4365"/>
    <property type="match status" value="1"/>
</dbReference>
<evidence type="ECO:0000313" key="2">
    <source>
        <dbReference type="EMBL" id="NJP96952.1"/>
    </source>
</evidence>
<sequence>MLDQRNHQGKFAEDYVRVLASAAGLLVYQDDLDYDGIDLGFRYPGRAGYIASPAIEVQVKSWSAPLCKGPDLQFRGLNEVQYNKLVAGPFLVPRYLFLVVVPSESDRYARVETEGLTLSRLCYYRGFEGEPPIADPSTKRQVPIQVPLGNVLTVRALRELVARQNATPPRWSQNKEDYFLH</sequence>
<evidence type="ECO:0000259" key="1">
    <source>
        <dbReference type="Pfam" id="PF14280"/>
    </source>
</evidence>